<dbReference type="InterPro" id="IPR001915">
    <property type="entry name" value="Peptidase_M48"/>
</dbReference>
<dbReference type="PANTHER" id="PTHR22726:SF26">
    <property type="entry name" value="PEPTIDASE M48 DOMAIN-CONTAINING PROTEIN"/>
    <property type="match status" value="1"/>
</dbReference>
<dbReference type="Proteomes" id="UP000008810">
    <property type="component" value="Chromosome 3"/>
</dbReference>
<reference evidence="8" key="2">
    <citation type="submission" date="2017-06" db="EMBL/GenBank/DDBJ databases">
        <title>WGS assembly of Brachypodium distachyon.</title>
        <authorList>
            <consortium name="The International Brachypodium Initiative"/>
            <person name="Lucas S."/>
            <person name="Harmon-Smith M."/>
            <person name="Lail K."/>
            <person name="Tice H."/>
            <person name="Grimwood J."/>
            <person name="Bruce D."/>
            <person name="Barry K."/>
            <person name="Shu S."/>
            <person name="Lindquist E."/>
            <person name="Wang M."/>
            <person name="Pitluck S."/>
            <person name="Vogel J.P."/>
            <person name="Garvin D.F."/>
            <person name="Mockler T.C."/>
            <person name="Schmutz J."/>
            <person name="Rokhsar D."/>
            <person name="Bevan M.W."/>
        </authorList>
    </citation>
    <scope>NUCLEOTIDE SEQUENCE</scope>
    <source>
        <strain evidence="8">Bd21</strain>
    </source>
</reference>
<dbReference type="Gramene" id="KQK02039">
    <property type="protein sequence ID" value="KQK02039"/>
    <property type="gene ID" value="BRADI_3g59992v3"/>
</dbReference>
<keyword evidence="10" id="KW-1185">Reference proteome</keyword>
<comment type="similarity">
    <text evidence="6">Belongs to the peptidase M48 family.</text>
</comment>
<reference evidence="8 9" key="1">
    <citation type="journal article" date="2010" name="Nature">
        <title>Genome sequencing and analysis of the model grass Brachypodium distachyon.</title>
        <authorList>
            <consortium name="International Brachypodium Initiative"/>
        </authorList>
    </citation>
    <scope>NUCLEOTIDE SEQUENCE [LARGE SCALE GENOMIC DNA]</scope>
    <source>
        <strain evidence="8 9">Bd21</strain>
    </source>
</reference>
<dbReference type="GO" id="GO:0016020">
    <property type="term" value="C:membrane"/>
    <property type="evidence" value="ECO:0000318"/>
    <property type="project" value="GO_Central"/>
</dbReference>
<evidence type="ECO:0000313" key="8">
    <source>
        <dbReference type="EMBL" id="KQK02039.1"/>
    </source>
</evidence>
<dbReference type="KEGG" id="bdi:100832472"/>
<sequence>MKCILKRTAGSALRLLPPPPPPLQAATRPFHRGGSQAPPAELSFLRRCSSFHTSARRRPEPELIHFARRRRGEGEGEGGGRIPWYLSWEKLLTRALAPAAAACALYRLSLQTVPYTHRRRAVVLPARYERKLGERRFQALKEKAAAAGKLLPPDHGDAVRARRVAEEIVAAARRTLIGRRGNEDLLLLLDDDAESRDEPRGAPEPEPMTKHLVGLDWEVIVVEDDEASASCLPGGKIVVNTGFLRRFQTDAEIAVVLGREVGHIVARHAAEGFSKALWSELLSICLWGVFDCRDFVARTLPLLLVKRHFSRKMEIEADHIGIMLLAAAGFDPHVALEVHKKLRDLGGESELRNYLSTHPSRRKRVQNLSQHKLMEEAMELYRETNARKTANVYSCF</sequence>
<dbReference type="Gene3D" id="3.30.2010.10">
    <property type="entry name" value="Metalloproteases ('zincins'), catalytic domain"/>
    <property type="match status" value="1"/>
</dbReference>
<gene>
    <name evidence="9" type="primary">LOC100832472</name>
    <name evidence="8" type="ORF">BRADI_3g59992v3</name>
</gene>
<feature type="domain" description="Peptidase M48" evidence="7">
    <location>
        <begin position="216"/>
        <end position="370"/>
    </location>
</feature>
<evidence type="ECO:0000259" key="7">
    <source>
        <dbReference type="Pfam" id="PF01435"/>
    </source>
</evidence>
<dbReference type="InterPro" id="IPR051156">
    <property type="entry name" value="Mito/Outer_Membr_Metalloprot"/>
</dbReference>
<accession>A0A0Q3FSL0</accession>
<dbReference type="PANTHER" id="PTHR22726">
    <property type="entry name" value="METALLOENDOPEPTIDASE OMA1"/>
    <property type="match status" value="1"/>
</dbReference>
<dbReference type="ExpressionAtlas" id="A0A0Q3FSL0">
    <property type="expression patterns" value="baseline and differential"/>
</dbReference>
<evidence type="ECO:0000256" key="3">
    <source>
        <dbReference type="ARBA" id="ARBA00022801"/>
    </source>
</evidence>
<dbReference type="STRING" id="15368.A0A0Q3FSL0"/>
<keyword evidence="1 6" id="KW-0645">Protease</keyword>
<reference evidence="9" key="3">
    <citation type="submission" date="2018-08" db="UniProtKB">
        <authorList>
            <consortium name="EnsemblPlants"/>
        </authorList>
    </citation>
    <scope>IDENTIFICATION</scope>
    <source>
        <strain evidence="9">cv. Bd21</strain>
    </source>
</reference>
<dbReference type="AlphaFoldDB" id="A0A0Q3FSL0"/>
<evidence type="ECO:0000256" key="4">
    <source>
        <dbReference type="ARBA" id="ARBA00022833"/>
    </source>
</evidence>
<dbReference type="CDD" id="cd07331">
    <property type="entry name" value="M48C_Oma1_like"/>
    <property type="match status" value="1"/>
</dbReference>
<protein>
    <recommendedName>
        <fullName evidence="7">Peptidase M48 domain-containing protein</fullName>
    </recommendedName>
</protein>
<evidence type="ECO:0000256" key="5">
    <source>
        <dbReference type="ARBA" id="ARBA00023049"/>
    </source>
</evidence>
<dbReference type="EMBL" id="CM000882">
    <property type="protein sequence ID" value="KQK02039.1"/>
    <property type="molecule type" value="Genomic_DNA"/>
</dbReference>
<dbReference type="GeneID" id="100832472"/>
<keyword evidence="2" id="KW-0479">Metal-binding</keyword>
<evidence type="ECO:0000256" key="6">
    <source>
        <dbReference type="RuleBase" id="RU003983"/>
    </source>
</evidence>
<proteinExistence type="inferred from homology"/>
<name>A0A0Q3FSL0_BRADI</name>
<dbReference type="Pfam" id="PF01435">
    <property type="entry name" value="Peptidase_M48"/>
    <property type="match status" value="1"/>
</dbReference>
<evidence type="ECO:0000256" key="2">
    <source>
        <dbReference type="ARBA" id="ARBA00022723"/>
    </source>
</evidence>
<evidence type="ECO:0000256" key="1">
    <source>
        <dbReference type="ARBA" id="ARBA00022670"/>
    </source>
</evidence>
<keyword evidence="5 6" id="KW-0482">Metalloprotease</keyword>
<evidence type="ECO:0000313" key="10">
    <source>
        <dbReference type="Proteomes" id="UP000008810"/>
    </source>
</evidence>
<dbReference type="GO" id="GO:0004222">
    <property type="term" value="F:metalloendopeptidase activity"/>
    <property type="evidence" value="ECO:0000318"/>
    <property type="project" value="GO_Central"/>
</dbReference>
<keyword evidence="4 6" id="KW-0862">Zinc</keyword>
<evidence type="ECO:0000313" key="9">
    <source>
        <dbReference type="EnsemblPlants" id="KQK02039"/>
    </source>
</evidence>
<dbReference type="GO" id="GO:0051603">
    <property type="term" value="P:proteolysis involved in protein catabolic process"/>
    <property type="evidence" value="ECO:0000318"/>
    <property type="project" value="GO_Central"/>
</dbReference>
<comment type="cofactor">
    <cofactor evidence="6">
        <name>Zn(2+)</name>
        <dbReference type="ChEBI" id="CHEBI:29105"/>
    </cofactor>
    <text evidence="6">Binds 1 zinc ion per subunit.</text>
</comment>
<dbReference type="GO" id="GO:0046872">
    <property type="term" value="F:metal ion binding"/>
    <property type="evidence" value="ECO:0007669"/>
    <property type="project" value="UniProtKB-KW"/>
</dbReference>
<keyword evidence="3 6" id="KW-0378">Hydrolase</keyword>
<organism evidence="8">
    <name type="scientific">Brachypodium distachyon</name>
    <name type="common">Purple false brome</name>
    <name type="synonym">Trachynia distachya</name>
    <dbReference type="NCBI Taxonomy" id="15368"/>
    <lineage>
        <taxon>Eukaryota</taxon>
        <taxon>Viridiplantae</taxon>
        <taxon>Streptophyta</taxon>
        <taxon>Embryophyta</taxon>
        <taxon>Tracheophyta</taxon>
        <taxon>Spermatophyta</taxon>
        <taxon>Magnoliopsida</taxon>
        <taxon>Liliopsida</taxon>
        <taxon>Poales</taxon>
        <taxon>Poaceae</taxon>
        <taxon>BOP clade</taxon>
        <taxon>Pooideae</taxon>
        <taxon>Stipodae</taxon>
        <taxon>Brachypodieae</taxon>
        <taxon>Brachypodium</taxon>
    </lineage>
</organism>
<dbReference type="EnsemblPlants" id="KQK02039">
    <property type="protein sequence ID" value="KQK02039"/>
    <property type="gene ID" value="BRADI_3g59992v3"/>
</dbReference>
<dbReference type="RefSeq" id="XP_003573130.3">
    <property type="nucleotide sequence ID" value="XM_003573082.4"/>
</dbReference>
<dbReference type="OrthoDB" id="608258at2759"/>